<accession>A0A9W6T028</accession>
<dbReference type="AlphaFoldDB" id="A0A9W6T028"/>
<reference evidence="2" key="1">
    <citation type="submission" date="2023-04" db="EMBL/GenBank/DDBJ databases">
        <title>Ambrosiozyma monospora NBRC 1965.</title>
        <authorList>
            <person name="Ichikawa N."/>
            <person name="Sato H."/>
            <person name="Tonouchi N."/>
        </authorList>
    </citation>
    <scope>NUCLEOTIDE SEQUENCE</scope>
    <source>
        <strain evidence="2">NBRC 1965</strain>
    </source>
</reference>
<evidence type="ECO:0000256" key="1">
    <source>
        <dbReference type="SAM" id="MobiDB-lite"/>
    </source>
</evidence>
<feature type="region of interest" description="Disordered" evidence="1">
    <location>
        <begin position="1"/>
        <end position="20"/>
    </location>
</feature>
<feature type="region of interest" description="Disordered" evidence="1">
    <location>
        <begin position="42"/>
        <end position="83"/>
    </location>
</feature>
<protein>
    <submittedName>
        <fullName evidence="2">Unnamed protein product</fullName>
    </submittedName>
</protein>
<dbReference type="EMBL" id="BSXU01009814">
    <property type="protein sequence ID" value="GME69822.1"/>
    <property type="molecule type" value="Genomic_DNA"/>
</dbReference>
<keyword evidence="3" id="KW-1185">Reference proteome</keyword>
<sequence>MDDPDPEVEVPPTTACSKHHNRDYKYQIHHINPFSYHHHHHIYPASSTASGHQLERSAEQFDQGRTNSTKLDAPSPDRSARNWSNYLQSALKL</sequence>
<dbReference type="Proteomes" id="UP001165063">
    <property type="component" value="Unassembled WGS sequence"/>
</dbReference>
<evidence type="ECO:0000313" key="2">
    <source>
        <dbReference type="EMBL" id="GME69822.1"/>
    </source>
</evidence>
<evidence type="ECO:0000313" key="3">
    <source>
        <dbReference type="Proteomes" id="UP001165063"/>
    </source>
</evidence>
<organism evidence="2 3">
    <name type="scientific">Ambrosiozyma monospora</name>
    <name type="common">Yeast</name>
    <name type="synonym">Endomycopsis monosporus</name>
    <dbReference type="NCBI Taxonomy" id="43982"/>
    <lineage>
        <taxon>Eukaryota</taxon>
        <taxon>Fungi</taxon>
        <taxon>Dikarya</taxon>
        <taxon>Ascomycota</taxon>
        <taxon>Saccharomycotina</taxon>
        <taxon>Pichiomycetes</taxon>
        <taxon>Pichiales</taxon>
        <taxon>Pichiaceae</taxon>
        <taxon>Ambrosiozyma</taxon>
    </lineage>
</organism>
<name>A0A9W6T028_AMBMO</name>
<proteinExistence type="predicted"/>
<comment type="caution">
    <text evidence="2">The sequence shown here is derived from an EMBL/GenBank/DDBJ whole genome shotgun (WGS) entry which is preliminary data.</text>
</comment>
<gene>
    <name evidence="2" type="ORF">Amon01_000910600</name>
</gene>